<reference evidence="2" key="1">
    <citation type="submission" date="2010-11" db="EMBL/GenBank/DDBJ databases">
        <title>The complete genome of Desulfurococcus mucosus DSM 2162.</title>
        <authorList>
            <consortium name="US DOE Joint Genome Institute (JGI-PGF)"/>
            <person name="Lucas S."/>
            <person name="Copeland A."/>
            <person name="Lapidus A."/>
            <person name="Bruce D."/>
            <person name="Goodwin L."/>
            <person name="Pitluck S."/>
            <person name="Kyrpides N."/>
            <person name="Mavromatis K."/>
            <person name="Pagani I."/>
            <person name="Ivanova N."/>
            <person name="Ovchinnikova G."/>
            <person name="Chertkov O."/>
            <person name="Held B."/>
            <person name="Brettin T."/>
            <person name="Detter J.C."/>
            <person name="Tapia R."/>
            <person name="Han C."/>
            <person name="Land M."/>
            <person name="Hauser L."/>
            <person name="Markowitz V."/>
            <person name="Cheng J.-F."/>
            <person name="Hugenholtz P."/>
            <person name="Woyke T."/>
            <person name="Wu D."/>
            <person name="Wirth R."/>
            <person name="Bilek Y."/>
            <person name="Hader T."/>
            <person name="Klenk H.-P."/>
            <person name="Eisen J.A."/>
        </authorList>
    </citation>
    <scope>NUCLEOTIDE SEQUENCE [LARGE SCALE GENOMIC DNA]</scope>
    <source>
        <strain evidence="2">ATCC 35584 / DSM 2162 / JCM 9187 / O7/1</strain>
    </source>
</reference>
<dbReference type="Proteomes" id="UP000001068">
    <property type="component" value="Chromosome"/>
</dbReference>
<evidence type="ECO:0000313" key="2">
    <source>
        <dbReference type="Proteomes" id="UP000001068"/>
    </source>
</evidence>
<protein>
    <submittedName>
        <fullName evidence="1">Uncharacterized protein</fullName>
    </submittedName>
</protein>
<proteinExistence type="predicted"/>
<dbReference type="AlphaFoldDB" id="E8R7W7"/>
<dbReference type="GeneID" id="10152966"/>
<dbReference type="STRING" id="765177.Desmu_0274"/>
<evidence type="ECO:0000313" key="1">
    <source>
        <dbReference type="EMBL" id="ADV64593.1"/>
    </source>
</evidence>
<accession>E8R7W7</accession>
<reference evidence="1 2" key="2">
    <citation type="journal article" date="2011" name="Stand. Genomic Sci.">
        <title>Complete genome sequence of Desulfurococcus mucosus type strain (O7/1).</title>
        <authorList>
            <person name="Wirth R."/>
            <person name="Chertkov O."/>
            <person name="Held B."/>
            <person name="Lapidus A."/>
            <person name="Nolan M."/>
            <person name="Lucas S."/>
            <person name="Hammon N."/>
            <person name="Deshpande S."/>
            <person name="Cheng J.F."/>
            <person name="Tapia R."/>
            <person name="Han C."/>
            <person name="Goodwin L."/>
            <person name="Pitluck S."/>
            <person name="Liolios K."/>
            <person name="Ioanna P."/>
            <person name="Ivanova N."/>
            <person name="Mavromatis K."/>
            <person name="Mikhailova N."/>
            <person name="Pati A."/>
            <person name="Chen A."/>
            <person name="Palaniappan K."/>
            <person name="Land M."/>
            <person name="Hauser L."/>
            <person name="Chang Y.J."/>
            <person name="Jeffries C.D."/>
            <person name="Bilek Y."/>
            <person name="Hader T."/>
            <person name="Rohde M."/>
            <person name="Spring S."/>
            <person name="Sikorski J."/>
            <person name="Goker M."/>
            <person name="Woyke T."/>
            <person name="Bristow J."/>
            <person name="Eisen J.A."/>
            <person name="Markowitz V."/>
            <person name="Hugenholtz P."/>
            <person name="Kyrpides N.C."/>
            <person name="Klenk H.P."/>
        </authorList>
    </citation>
    <scope>NUCLEOTIDE SEQUENCE [LARGE SCALE GENOMIC DNA]</scope>
    <source>
        <strain evidence="2">ATCC 35584 / DSM 2162 / JCM 9187 / O7/1</strain>
    </source>
</reference>
<sequence length="142" mass="15811">MLVEGSGYFKVESSRSRSGKHAASSTLLVYRRGLGLVKPGEGVAVEEAEATPTYVVGSARLIKVSLSHGDFALYGWFVRNHLGRVKGYVSVYNHRGELVYRARYFNGMLRRSVGNPVYAWLVRVFTEALRIPVSTTRLGDEK</sequence>
<dbReference type="eggNOG" id="arCOG04062">
    <property type="taxonomic scope" value="Archaea"/>
</dbReference>
<dbReference type="KEGG" id="dmu:Desmu_0274"/>
<gene>
    <name evidence="1" type="ordered locus">Desmu_0274</name>
</gene>
<dbReference type="HOGENOM" id="CLU_152335_0_0_2"/>
<organism evidence="1 2">
    <name type="scientific">Desulfurococcus mucosus (strain ATCC 35584 / DSM 2162 / JCM 9187 / O7/1)</name>
    <dbReference type="NCBI Taxonomy" id="765177"/>
    <lineage>
        <taxon>Archaea</taxon>
        <taxon>Thermoproteota</taxon>
        <taxon>Thermoprotei</taxon>
        <taxon>Desulfurococcales</taxon>
        <taxon>Desulfurococcaceae</taxon>
        <taxon>Desulfurococcus</taxon>
    </lineage>
</organism>
<dbReference type="RefSeq" id="WP_013561815.1">
    <property type="nucleotide sequence ID" value="NC_014961.1"/>
</dbReference>
<name>E8R7W7_DESM0</name>
<dbReference type="EMBL" id="CP002363">
    <property type="protein sequence ID" value="ADV64593.1"/>
    <property type="molecule type" value="Genomic_DNA"/>
</dbReference>
<keyword evidence="2" id="KW-1185">Reference proteome</keyword>